<dbReference type="GO" id="GO:0003677">
    <property type="term" value="F:DNA binding"/>
    <property type="evidence" value="ECO:0007669"/>
    <property type="project" value="UniProtKB-KW"/>
</dbReference>
<geneLocation type="plasmid" evidence="3">
    <name>pH8NP2</name>
</geneLocation>
<name>A0A2S1FIF2_9BURK</name>
<evidence type="ECO:0000256" key="1">
    <source>
        <dbReference type="ARBA" id="ARBA00023125"/>
    </source>
</evidence>
<dbReference type="PANTHER" id="PTHR36924:SF1">
    <property type="entry name" value="ANTITOXIN HIGA-1"/>
    <property type="match status" value="1"/>
</dbReference>
<dbReference type="AlphaFoldDB" id="A0A2S1FIF2"/>
<dbReference type="Gene3D" id="1.10.260.40">
    <property type="entry name" value="lambda repressor-like DNA-binding domains"/>
    <property type="match status" value="1"/>
</dbReference>
<accession>A0A2S1FIF2</accession>
<keyword evidence="3" id="KW-0614">Plasmid</keyword>
<feature type="domain" description="HTH cro/C1-type" evidence="2">
    <location>
        <begin position="24"/>
        <end position="66"/>
    </location>
</feature>
<dbReference type="Pfam" id="PF01381">
    <property type="entry name" value="HTH_3"/>
    <property type="match status" value="1"/>
</dbReference>
<gene>
    <name evidence="3" type="ORF">pH8NP2_p020</name>
</gene>
<dbReference type="InterPro" id="IPR010982">
    <property type="entry name" value="Lambda_DNA-bd_dom_sf"/>
</dbReference>
<proteinExistence type="predicted"/>
<dbReference type="PROSITE" id="PS50943">
    <property type="entry name" value="HTH_CROC1"/>
    <property type="match status" value="1"/>
</dbReference>
<organism evidence="3">
    <name type="scientific">Polaromonas sp. H8N</name>
    <dbReference type="NCBI Taxonomy" id="1840297"/>
    <lineage>
        <taxon>Bacteria</taxon>
        <taxon>Pseudomonadati</taxon>
        <taxon>Pseudomonadota</taxon>
        <taxon>Betaproteobacteria</taxon>
        <taxon>Burkholderiales</taxon>
        <taxon>Comamonadaceae</taxon>
        <taxon>Polaromonas</taxon>
    </lineage>
</organism>
<dbReference type="SUPFAM" id="SSF47413">
    <property type="entry name" value="lambda repressor-like DNA-binding domains"/>
    <property type="match status" value="1"/>
</dbReference>
<evidence type="ECO:0000313" key="3">
    <source>
        <dbReference type="EMBL" id="AWD72294.1"/>
    </source>
</evidence>
<dbReference type="InterPro" id="IPR013430">
    <property type="entry name" value="Toxin_antidote_HigA"/>
</dbReference>
<sequence length="88" mass="9675">MHNPPHPGAVLVECLDGLDDMAITQFAEGVHLTRATLSQIIDGHASITFSLAVRLENALGTSREMWISMQSAYDFWIAEGERCACSRI</sequence>
<keyword evidence="1" id="KW-0238">DNA-binding</keyword>
<dbReference type="PANTHER" id="PTHR36924">
    <property type="entry name" value="ANTITOXIN HIGA-1"/>
    <property type="match status" value="1"/>
</dbReference>
<reference evidence="3" key="1">
    <citation type="submission" date="2018-01" db="EMBL/GenBank/DDBJ databases">
        <title>Plasmids of psychrophilic Polaromonas spp. isolated from Arctic and Antarctic glaciers.</title>
        <authorList>
            <person name="Dziewit L."/>
            <person name="Ciok A."/>
        </authorList>
    </citation>
    <scope>NUCLEOTIDE SEQUENCE</scope>
    <source>
        <plasmid evidence="3">pH8NP2</plasmid>
    </source>
</reference>
<dbReference type="CDD" id="cd00093">
    <property type="entry name" value="HTH_XRE"/>
    <property type="match status" value="1"/>
</dbReference>
<dbReference type="InterPro" id="IPR001387">
    <property type="entry name" value="Cro/C1-type_HTH"/>
</dbReference>
<dbReference type="RefSeq" id="WP_181375940.1">
    <property type="nucleotide sequence ID" value="NZ_MG869622.1"/>
</dbReference>
<dbReference type="NCBIfam" id="TIGR02607">
    <property type="entry name" value="antidote_HigA"/>
    <property type="match status" value="1"/>
</dbReference>
<evidence type="ECO:0000259" key="2">
    <source>
        <dbReference type="PROSITE" id="PS50943"/>
    </source>
</evidence>
<dbReference type="EMBL" id="MG869622">
    <property type="protein sequence ID" value="AWD72294.1"/>
    <property type="molecule type" value="Genomic_DNA"/>
</dbReference>
<protein>
    <submittedName>
        <fullName evidence="3">Antitoxin of addiction module, HigA family</fullName>
    </submittedName>
</protein>